<keyword evidence="1" id="KW-0472">Membrane</keyword>
<dbReference type="Proteomes" id="UP000042527">
    <property type="component" value="Unassembled WGS sequence"/>
</dbReference>
<dbReference type="InterPro" id="IPR001712">
    <property type="entry name" value="T3SS_FHIPEP"/>
</dbReference>
<dbReference type="AlphaFoldDB" id="A0A0B7GRA7"/>
<dbReference type="GO" id="GO:0016020">
    <property type="term" value="C:membrane"/>
    <property type="evidence" value="ECO:0007669"/>
    <property type="project" value="InterPro"/>
</dbReference>
<feature type="transmembrane region" description="Helical" evidence="1">
    <location>
        <begin position="12"/>
        <end position="33"/>
    </location>
</feature>
<name>A0A0B7GRA7_TREPH</name>
<reference evidence="3" key="1">
    <citation type="submission" date="2015-01" db="EMBL/GenBank/DDBJ databases">
        <authorList>
            <person name="Manzoor Shahid"/>
            <person name="Zubair Saima"/>
        </authorList>
    </citation>
    <scope>NUCLEOTIDE SEQUENCE [LARGE SCALE GENOMIC DNA]</scope>
    <source>
        <strain evidence="3">V1</strain>
    </source>
</reference>
<feature type="transmembrane region" description="Helical" evidence="1">
    <location>
        <begin position="110"/>
        <end position="130"/>
    </location>
</feature>
<feature type="transmembrane region" description="Helical" evidence="1">
    <location>
        <begin position="233"/>
        <end position="252"/>
    </location>
</feature>
<feature type="transmembrane region" description="Helical" evidence="1">
    <location>
        <begin position="71"/>
        <end position="90"/>
    </location>
</feature>
<dbReference type="EMBL" id="CDNC01000005">
    <property type="protein sequence ID" value="CEM60983.1"/>
    <property type="molecule type" value="Genomic_DNA"/>
</dbReference>
<gene>
    <name evidence="2" type="ORF">TPHV1_130021</name>
</gene>
<evidence type="ECO:0000256" key="1">
    <source>
        <dbReference type="SAM" id="Phobius"/>
    </source>
</evidence>
<proteinExistence type="predicted"/>
<dbReference type="Pfam" id="PF00771">
    <property type="entry name" value="FHIPEP"/>
    <property type="match status" value="1"/>
</dbReference>
<keyword evidence="3" id="KW-1185">Reference proteome</keyword>
<accession>A0A0B7GRA7</accession>
<keyword evidence="1" id="KW-0812">Transmembrane</keyword>
<sequence length="273" mass="31485">MYKLKKICSVAFEIPLVFVAIACLSFPLIVIAMPLPIRAIEILIACSFLWAKALSLEAVWNYKNKTISSCLFWYCFFSFAVEFASLRMILMFGTAENKIPFLRYFANHQLNYIVGSSVSLLLLFFVLLLIRIKFCRMEMSIARILFTAIPQPCDEQCIQEQFRTNKITEEEKDRTIKNTRIEHKFIDESQCLIKVFKINVMAPLCIFVLTLAGGIAIGHYQYHLSFKAAIQQYAMPVTLTTCMVFVPIMMLYSGMVYKRENYVPKTAFKDQAV</sequence>
<protein>
    <submittedName>
        <fullName evidence="2">Uncharacterized protein</fullName>
    </submittedName>
</protein>
<evidence type="ECO:0000313" key="2">
    <source>
        <dbReference type="EMBL" id="CEM60983.1"/>
    </source>
</evidence>
<dbReference type="GeneID" id="57753927"/>
<evidence type="ECO:0000313" key="3">
    <source>
        <dbReference type="Proteomes" id="UP000042527"/>
    </source>
</evidence>
<organism evidence="2 3">
    <name type="scientific">Treponema phagedenis</name>
    <dbReference type="NCBI Taxonomy" id="162"/>
    <lineage>
        <taxon>Bacteria</taxon>
        <taxon>Pseudomonadati</taxon>
        <taxon>Spirochaetota</taxon>
        <taxon>Spirochaetia</taxon>
        <taxon>Spirochaetales</taxon>
        <taxon>Treponemataceae</taxon>
        <taxon>Treponema</taxon>
    </lineage>
</organism>
<dbReference type="RefSeq" id="WP_024753246.1">
    <property type="nucleotide sequence ID" value="NZ_CDNC01000005.1"/>
</dbReference>
<feature type="transmembrane region" description="Helical" evidence="1">
    <location>
        <begin position="39"/>
        <end position="59"/>
    </location>
</feature>
<dbReference type="GO" id="GO:0009306">
    <property type="term" value="P:protein secretion"/>
    <property type="evidence" value="ECO:0007669"/>
    <property type="project" value="InterPro"/>
</dbReference>
<keyword evidence="1" id="KW-1133">Transmembrane helix</keyword>
<feature type="transmembrane region" description="Helical" evidence="1">
    <location>
        <begin position="200"/>
        <end position="221"/>
    </location>
</feature>